<dbReference type="PANTHER" id="PTHR11207">
    <property type="entry name" value="RIBONUCLEASE III"/>
    <property type="match status" value="1"/>
</dbReference>
<dbReference type="GO" id="GO:0010468">
    <property type="term" value="P:regulation of gene expression"/>
    <property type="evidence" value="ECO:0007669"/>
    <property type="project" value="TreeGrafter"/>
</dbReference>
<keyword evidence="4" id="KW-0378">Hydrolase</keyword>
<evidence type="ECO:0008006" key="9">
    <source>
        <dbReference type="Google" id="ProtNLM"/>
    </source>
</evidence>
<evidence type="ECO:0000259" key="7">
    <source>
        <dbReference type="PROSITE" id="PS50142"/>
    </source>
</evidence>
<dbReference type="InterPro" id="IPR011907">
    <property type="entry name" value="RNase_III"/>
</dbReference>
<dbReference type="SUPFAM" id="SSF69065">
    <property type="entry name" value="RNase III domain-like"/>
    <property type="match status" value="1"/>
</dbReference>
<proteinExistence type="inferred from homology"/>
<dbReference type="GO" id="GO:0006364">
    <property type="term" value="P:rRNA processing"/>
    <property type="evidence" value="ECO:0007669"/>
    <property type="project" value="InterPro"/>
</dbReference>
<dbReference type="Pfam" id="PF00636">
    <property type="entry name" value="Ribonuclease_3"/>
    <property type="match status" value="1"/>
</dbReference>
<dbReference type="SMART" id="SM00535">
    <property type="entry name" value="RIBOc"/>
    <property type="match status" value="1"/>
</dbReference>
<reference evidence="8" key="1">
    <citation type="journal article" date="2020" name="Nature">
        <title>Giant virus diversity and host interactions through global metagenomics.</title>
        <authorList>
            <person name="Schulz F."/>
            <person name="Roux S."/>
            <person name="Paez-Espino D."/>
            <person name="Jungbluth S."/>
            <person name="Walsh D.A."/>
            <person name="Denef V.J."/>
            <person name="McMahon K.D."/>
            <person name="Konstantinidis K.T."/>
            <person name="Eloe-Fadrosh E.A."/>
            <person name="Kyrpides N.C."/>
            <person name="Woyke T."/>
        </authorList>
    </citation>
    <scope>NUCLEOTIDE SEQUENCE</scope>
    <source>
        <strain evidence="8">GVMAG-M-3300027963-41</strain>
    </source>
</reference>
<organism evidence="8">
    <name type="scientific">viral metagenome</name>
    <dbReference type="NCBI Taxonomy" id="1070528"/>
    <lineage>
        <taxon>unclassified sequences</taxon>
        <taxon>metagenomes</taxon>
        <taxon>organismal metagenomes</taxon>
    </lineage>
</organism>
<dbReference type="InterPro" id="IPR014720">
    <property type="entry name" value="dsRBD_dom"/>
</dbReference>
<keyword evidence="5" id="KW-0694">RNA-binding</keyword>
<dbReference type="SUPFAM" id="SSF54768">
    <property type="entry name" value="dsRNA-binding domain-like"/>
    <property type="match status" value="1"/>
</dbReference>
<evidence type="ECO:0000256" key="5">
    <source>
        <dbReference type="ARBA" id="ARBA00022884"/>
    </source>
</evidence>
<keyword evidence="3" id="KW-0255">Endonuclease</keyword>
<dbReference type="Gene3D" id="1.10.1520.10">
    <property type="entry name" value="Ribonuclease III domain"/>
    <property type="match status" value="1"/>
</dbReference>
<dbReference type="Pfam" id="PF00035">
    <property type="entry name" value="dsrm"/>
    <property type="match status" value="1"/>
</dbReference>
<evidence type="ECO:0000313" key="8">
    <source>
        <dbReference type="EMBL" id="QHU31850.1"/>
    </source>
</evidence>
<dbReference type="GO" id="GO:0003725">
    <property type="term" value="F:double-stranded RNA binding"/>
    <property type="evidence" value="ECO:0007669"/>
    <property type="project" value="TreeGrafter"/>
</dbReference>
<evidence type="ECO:0000256" key="2">
    <source>
        <dbReference type="ARBA" id="ARBA00022722"/>
    </source>
</evidence>
<keyword evidence="2" id="KW-0540">Nuclease</keyword>
<dbReference type="SMART" id="SM00358">
    <property type="entry name" value="DSRM"/>
    <property type="match status" value="1"/>
</dbReference>
<comment type="similarity">
    <text evidence="1">Belongs to the ribonuclease III family.</text>
</comment>
<dbReference type="InterPro" id="IPR000999">
    <property type="entry name" value="RNase_III_dom"/>
</dbReference>
<dbReference type="Gene3D" id="3.30.160.20">
    <property type="match status" value="1"/>
</dbReference>
<evidence type="ECO:0000256" key="3">
    <source>
        <dbReference type="ARBA" id="ARBA00022759"/>
    </source>
</evidence>
<feature type="domain" description="DRBM" evidence="6">
    <location>
        <begin position="214"/>
        <end position="284"/>
    </location>
</feature>
<dbReference type="CDD" id="cd00593">
    <property type="entry name" value="RIBOc"/>
    <property type="match status" value="1"/>
</dbReference>
<evidence type="ECO:0000256" key="4">
    <source>
        <dbReference type="ARBA" id="ARBA00022801"/>
    </source>
</evidence>
<protein>
    <recommendedName>
        <fullName evidence="9">RNase III domain-containing protein</fullName>
    </recommendedName>
</protein>
<dbReference type="GO" id="GO:0004525">
    <property type="term" value="F:ribonuclease III activity"/>
    <property type="evidence" value="ECO:0007669"/>
    <property type="project" value="InterPro"/>
</dbReference>
<evidence type="ECO:0000256" key="1">
    <source>
        <dbReference type="ARBA" id="ARBA00010183"/>
    </source>
</evidence>
<sequence>MAAPEEPKIYNPWNLTNRRIPDAEILAILRAYGIKDKPRRWELFRQACIHSSYVDRPEGPVTSGKDAGEPVIVAPRPEGCMPLASADNEAIEFVGDSLLGCVIALYLHERYPDQDEGFLTRLRTRLVNNKQLGELALKIGFQKWIVLSRHVEDVCNGRHNLRILGSMLEAWTGAMYLDLVEQNPGAAFMRVRTWLINLFETQIDFVALISEDNNFKDQLLKHYQATYHSPPKYKEVLVEGPLHDRTFTMGVLAPDGSIVATAVARNKKVAEQEASRRALIKLGVLPNEDE</sequence>
<dbReference type="PROSITE" id="PS50142">
    <property type="entry name" value="RNASE_3_2"/>
    <property type="match status" value="1"/>
</dbReference>
<feature type="domain" description="RNase III" evidence="7">
    <location>
        <begin position="25"/>
        <end position="180"/>
    </location>
</feature>
<dbReference type="EMBL" id="MN740533">
    <property type="protein sequence ID" value="QHU31850.1"/>
    <property type="molecule type" value="Genomic_DNA"/>
</dbReference>
<evidence type="ECO:0000259" key="6">
    <source>
        <dbReference type="PROSITE" id="PS50137"/>
    </source>
</evidence>
<dbReference type="PROSITE" id="PS50137">
    <property type="entry name" value="DS_RBD"/>
    <property type="match status" value="1"/>
</dbReference>
<dbReference type="InterPro" id="IPR036389">
    <property type="entry name" value="RNase_III_sf"/>
</dbReference>
<name>A0A6C0LNB1_9ZZZZ</name>
<dbReference type="PANTHER" id="PTHR11207:SF0">
    <property type="entry name" value="RIBONUCLEASE 3"/>
    <property type="match status" value="1"/>
</dbReference>
<dbReference type="CDD" id="cd10845">
    <property type="entry name" value="DSRM_RNAse_III_family"/>
    <property type="match status" value="1"/>
</dbReference>
<dbReference type="AlphaFoldDB" id="A0A6C0LNB1"/>
<dbReference type="HAMAP" id="MF_00104">
    <property type="entry name" value="RNase_III"/>
    <property type="match status" value="1"/>
</dbReference>
<accession>A0A6C0LNB1</accession>